<proteinExistence type="predicted"/>
<comment type="caution">
    <text evidence="8">The sequence shown here is derived from an EMBL/GenBank/DDBJ whole genome shotgun (WGS) entry which is preliminary data.</text>
</comment>
<keyword evidence="5 7" id="KW-0472">Membrane</keyword>
<organism evidence="8 9">
    <name type="scientific">Fusarium duplospermum</name>
    <dbReference type="NCBI Taxonomy" id="1325734"/>
    <lineage>
        <taxon>Eukaryota</taxon>
        <taxon>Fungi</taxon>
        <taxon>Dikarya</taxon>
        <taxon>Ascomycota</taxon>
        <taxon>Pezizomycotina</taxon>
        <taxon>Sordariomycetes</taxon>
        <taxon>Hypocreomycetidae</taxon>
        <taxon>Hypocreales</taxon>
        <taxon>Nectriaceae</taxon>
        <taxon>Fusarium</taxon>
        <taxon>Fusarium solani species complex</taxon>
    </lineage>
</organism>
<gene>
    <name evidence="8" type="ORF">CEP54_014310</name>
</gene>
<keyword evidence="2" id="KW-0813">Transport</keyword>
<feature type="transmembrane region" description="Helical" evidence="7">
    <location>
        <begin position="252"/>
        <end position="276"/>
    </location>
</feature>
<feature type="transmembrane region" description="Helical" evidence="7">
    <location>
        <begin position="225"/>
        <end position="246"/>
    </location>
</feature>
<dbReference type="STRING" id="1325734.A0A428NX43"/>
<dbReference type="OrthoDB" id="2962993at2759"/>
<evidence type="ECO:0000256" key="1">
    <source>
        <dbReference type="ARBA" id="ARBA00004141"/>
    </source>
</evidence>
<dbReference type="Proteomes" id="UP000288168">
    <property type="component" value="Unassembled WGS sequence"/>
</dbReference>
<dbReference type="InterPro" id="IPR036259">
    <property type="entry name" value="MFS_trans_sf"/>
</dbReference>
<reference evidence="8 9" key="1">
    <citation type="submission" date="2017-06" db="EMBL/GenBank/DDBJ databases">
        <title>Comparative genomic analysis of Ambrosia Fusariam Clade fungi.</title>
        <authorList>
            <person name="Stajich J.E."/>
            <person name="Carrillo J."/>
            <person name="Kijimoto T."/>
            <person name="Eskalen A."/>
            <person name="O'Donnell K."/>
            <person name="Kasson M."/>
        </authorList>
    </citation>
    <scope>NUCLEOTIDE SEQUENCE [LARGE SCALE GENOMIC DNA]</scope>
    <source>
        <strain evidence="8 9">NRRL62584</strain>
    </source>
</reference>
<feature type="transmembrane region" description="Helical" evidence="7">
    <location>
        <begin position="288"/>
        <end position="310"/>
    </location>
</feature>
<comment type="subcellular location">
    <subcellularLocation>
        <location evidence="1">Membrane</location>
        <topology evidence="1">Multi-pass membrane protein</topology>
    </subcellularLocation>
</comment>
<dbReference type="Gene3D" id="1.20.1250.20">
    <property type="entry name" value="MFS general substrate transporter like domains"/>
    <property type="match status" value="2"/>
</dbReference>
<keyword evidence="4 7" id="KW-1133">Transmembrane helix</keyword>
<dbReference type="PANTHER" id="PTHR43791:SF18">
    <property type="entry name" value="NICOTINIC ACID TRANSPORTER TNA1, PUTATIVE (AFU_ORTHOLOGUE AFUA_3G03820)-RELATED"/>
    <property type="match status" value="1"/>
</dbReference>
<evidence type="ECO:0000256" key="2">
    <source>
        <dbReference type="ARBA" id="ARBA00022448"/>
    </source>
</evidence>
<evidence type="ECO:0000256" key="3">
    <source>
        <dbReference type="ARBA" id="ARBA00022692"/>
    </source>
</evidence>
<feature type="transmembrane region" description="Helical" evidence="7">
    <location>
        <begin position="119"/>
        <end position="138"/>
    </location>
</feature>
<evidence type="ECO:0000313" key="8">
    <source>
        <dbReference type="EMBL" id="RSL45332.1"/>
    </source>
</evidence>
<keyword evidence="3 7" id="KW-0812">Transmembrane</keyword>
<dbReference type="FunFam" id="1.20.1250.20:FF:000013">
    <property type="entry name" value="MFS general substrate transporter"/>
    <property type="match status" value="1"/>
</dbReference>
<dbReference type="InterPro" id="IPR011701">
    <property type="entry name" value="MFS"/>
</dbReference>
<feature type="transmembrane region" description="Helical" evidence="7">
    <location>
        <begin position="150"/>
        <end position="176"/>
    </location>
</feature>
<keyword evidence="9" id="KW-1185">Reference proteome</keyword>
<dbReference type="AlphaFoldDB" id="A0A428NX43"/>
<evidence type="ECO:0000256" key="5">
    <source>
        <dbReference type="ARBA" id="ARBA00023136"/>
    </source>
</evidence>
<evidence type="ECO:0000256" key="7">
    <source>
        <dbReference type="SAM" id="Phobius"/>
    </source>
</evidence>
<evidence type="ECO:0000256" key="6">
    <source>
        <dbReference type="ARBA" id="ARBA00023180"/>
    </source>
</evidence>
<evidence type="ECO:0008006" key="10">
    <source>
        <dbReference type="Google" id="ProtNLM"/>
    </source>
</evidence>
<evidence type="ECO:0000256" key="4">
    <source>
        <dbReference type="ARBA" id="ARBA00022989"/>
    </source>
</evidence>
<feature type="transmembrane region" description="Helical" evidence="7">
    <location>
        <begin position="316"/>
        <end position="341"/>
    </location>
</feature>
<feature type="transmembrane region" description="Helical" evidence="7">
    <location>
        <begin position="196"/>
        <end position="218"/>
    </location>
</feature>
<evidence type="ECO:0000313" key="9">
    <source>
        <dbReference type="Proteomes" id="UP000288168"/>
    </source>
</evidence>
<dbReference type="EMBL" id="NKCI01000266">
    <property type="protein sequence ID" value="RSL45332.1"/>
    <property type="molecule type" value="Genomic_DNA"/>
</dbReference>
<accession>A0A428NX43</accession>
<dbReference type="Pfam" id="PF07690">
    <property type="entry name" value="MFS_1"/>
    <property type="match status" value="1"/>
</dbReference>
<keyword evidence="6" id="KW-0325">Glycoprotein</keyword>
<dbReference type="PANTHER" id="PTHR43791">
    <property type="entry name" value="PERMEASE-RELATED"/>
    <property type="match status" value="1"/>
</dbReference>
<dbReference type="SUPFAM" id="SSF103473">
    <property type="entry name" value="MFS general substrate transporter"/>
    <property type="match status" value="2"/>
</dbReference>
<protein>
    <recommendedName>
        <fullName evidence="10">Major facilitator superfamily (MFS) profile domain-containing protein</fullName>
    </recommendedName>
</protein>
<dbReference type="GO" id="GO:0016020">
    <property type="term" value="C:membrane"/>
    <property type="evidence" value="ECO:0007669"/>
    <property type="project" value="UniProtKB-SubCell"/>
</dbReference>
<sequence>MTLSDHSTTGNGEKPAMDQQLEHAIVSDNPESGSEPFDTKEVKRVTRKIDLRLLPVLTILYLLCYMDRGNMGNARVAGMNDDLGITPGQYNMALTVFFVPDTLFEVPSNIMLKLMRPSLWIAFLVISWGAVMICQRIVQNLGGLVTTRALLGLFEAGFFPASTSFSVNALFSIPLYGFLYTAPTIIRELGYESVEAQLLTVPVYTTATISTIIVAWLADRRKRRWPFIVFPYAISFCRLIGLLSIPHPRFLGLTYAFLFAVPAGIYPGVITLISWVSHNLEPSWKRAVGTALCVGLGNLGGIVGSNIFLVRESPRYYTGCGVSFSCIGLAIISGIVLRAAYMAQNRKRDLMSEDEIREKYTDDELVRLGDRSQLFRYVTWGIEA</sequence>
<dbReference type="GO" id="GO:0022857">
    <property type="term" value="F:transmembrane transporter activity"/>
    <property type="evidence" value="ECO:0007669"/>
    <property type="project" value="InterPro"/>
</dbReference>
<name>A0A428NX43_9HYPO</name>